<feature type="chain" id="PRO_5015750721" evidence="2">
    <location>
        <begin position="21"/>
        <end position="219"/>
    </location>
</feature>
<evidence type="ECO:0000313" key="3">
    <source>
        <dbReference type="EMBL" id="PTX48827.1"/>
    </source>
</evidence>
<dbReference type="EMBL" id="QBKN01000008">
    <property type="protein sequence ID" value="PTX48827.1"/>
    <property type="molecule type" value="Genomic_DNA"/>
</dbReference>
<evidence type="ECO:0000256" key="1">
    <source>
        <dbReference type="SAM" id="MobiDB-lite"/>
    </source>
</evidence>
<reference evidence="3 4" key="1">
    <citation type="submission" date="2018-04" db="EMBL/GenBank/DDBJ databases">
        <title>Genomic Encyclopedia of Archaeal and Bacterial Type Strains, Phase II (KMG-II): from individual species to whole genera.</title>
        <authorList>
            <person name="Goeker M."/>
        </authorList>
    </citation>
    <scope>NUCLEOTIDE SEQUENCE [LARGE SCALE GENOMIC DNA]</scope>
    <source>
        <strain evidence="3 4">DSM 29329</strain>
    </source>
</reference>
<dbReference type="AlphaFoldDB" id="A0A2T6AYE2"/>
<comment type="caution">
    <text evidence="3">The sequence shown here is derived from an EMBL/GenBank/DDBJ whole genome shotgun (WGS) entry which is preliminary data.</text>
</comment>
<evidence type="ECO:0000313" key="4">
    <source>
        <dbReference type="Proteomes" id="UP000244069"/>
    </source>
</evidence>
<dbReference type="SUPFAM" id="SSF111384">
    <property type="entry name" value="OmpH-like"/>
    <property type="match status" value="1"/>
</dbReference>
<name>A0A2T6AYE2_9RHOB</name>
<protein>
    <submittedName>
        <fullName evidence="3">Periplasmic chaperone for outer membrane proteins Skp</fullName>
    </submittedName>
</protein>
<keyword evidence="4" id="KW-1185">Reference proteome</keyword>
<dbReference type="Gene3D" id="3.30.910.20">
    <property type="entry name" value="Skp domain"/>
    <property type="match status" value="1"/>
</dbReference>
<dbReference type="SMART" id="SM00935">
    <property type="entry name" value="OmpH"/>
    <property type="match status" value="1"/>
</dbReference>
<dbReference type="OrthoDB" id="7868372at2"/>
<dbReference type="RefSeq" id="WP_107975694.1">
    <property type="nucleotide sequence ID" value="NZ_BMEZ01000009.1"/>
</dbReference>
<dbReference type="InterPro" id="IPR005632">
    <property type="entry name" value="Chaperone_Skp"/>
</dbReference>
<keyword evidence="2" id="KW-0732">Signal</keyword>
<gene>
    <name evidence="3" type="ORF">C8N44_108105</name>
</gene>
<dbReference type="Pfam" id="PF03938">
    <property type="entry name" value="OmpH"/>
    <property type="match status" value="1"/>
</dbReference>
<dbReference type="GO" id="GO:0051082">
    <property type="term" value="F:unfolded protein binding"/>
    <property type="evidence" value="ECO:0007669"/>
    <property type="project" value="InterPro"/>
</dbReference>
<dbReference type="Proteomes" id="UP000244069">
    <property type="component" value="Unassembled WGS sequence"/>
</dbReference>
<feature type="region of interest" description="Disordered" evidence="1">
    <location>
        <begin position="177"/>
        <end position="219"/>
    </location>
</feature>
<evidence type="ECO:0000256" key="2">
    <source>
        <dbReference type="SAM" id="SignalP"/>
    </source>
</evidence>
<feature type="signal peptide" evidence="2">
    <location>
        <begin position="1"/>
        <end position="20"/>
    </location>
</feature>
<accession>A0A2T6AYE2</accession>
<proteinExistence type="predicted"/>
<organism evidence="3 4">
    <name type="scientific">Allosediminivita pacifica</name>
    <dbReference type="NCBI Taxonomy" id="1267769"/>
    <lineage>
        <taxon>Bacteria</taxon>
        <taxon>Pseudomonadati</taxon>
        <taxon>Pseudomonadota</taxon>
        <taxon>Alphaproteobacteria</taxon>
        <taxon>Rhodobacterales</taxon>
        <taxon>Paracoccaceae</taxon>
        <taxon>Allosediminivita</taxon>
    </lineage>
</organism>
<sequence length="219" mass="23779">MRLRTVICLVLLSIAPAAGAQQIGGDLDPGTIQSEILVIDFERLFSRSLFGQRVAREIESAGEAVAAENRRIEAELIDEERELTEKRAQLPPNEFRELANAFDEKVTRLRDEQDSKAREIGERRESARRRFATAAEPVLTELMRESGAAVILERRAVFVAADSVDVTSLAISRLDAEIGDGSQLPAPDDQEDGAEAGPEALQNALPAPPEPGDALPASP</sequence>
<dbReference type="InterPro" id="IPR024930">
    <property type="entry name" value="Skp_dom_sf"/>
</dbReference>